<keyword evidence="2" id="KW-1185">Reference proteome</keyword>
<comment type="caution">
    <text evidence="1">The sequence shown here is derived from an EMBL/GenBank/DDBJ whole genome shotgun (WGS) entry which is preliminary data.</text>
</comment>
<protein>
    <submittedName>
        <fullName evidence="1">OB-fold nucleic acid binding domain-containing protein</fullName>
    </submittedName>
</protein>
<gene>
    <name evidence="1" type="ORF">MHL29_05195</name>
</gene>
<evidence type="ECO:0000313" key="2">
    <source>
        <dbReference type="Proteomes" id="UP001521931"/>
    </source>
</evidence>
<dbReference type="RefSeq" id="WP_019284754.1">
    <property type="nucleotide sequence ID" value="NZ_DAMCTM010000016.1"/>
</dbReference>
<reference evidence="1 2" key="1">
    <citation type="submission" date="2022-02" db="EMBL/GenBank/DDBJ databases">
        <title>Uncovering new skin microbiome diversity through culturing and metagenomics.</title>
        <authorList>
            <person name="Conlan S."/>
            <person name="Deming C."/>
            <person name="Nisc Comparative Sequencing Program N."/>
            <person name="Segre J.A."/>
        </authorList>
    </citation>
    <scope>NUCLEOTIDE SEQUENCE [LARGE SCALE GENOMIC DNA]</scope>
    <source>
        <strain evidence="1 2">ACRQZ</strain>
    </source>
</reference>
<name>A0ABS9Q080_9MICO</name>
<dbReference type="SUPFAM" id="SSF50249">
    <property type="entry name" value="Nucleic acid-binding proteins"/>
    <property type="match status" value="1"/>
</dbReference>
<dbReference type="InterPro" id="IPR012340">
    <property type="entry name" value="NA-bd_OB-fold"/>
</dbReference>
<dbReference type="CDD" id="cd04488">
    <property type="entry name" value="RecG_wedge_OBF"/>
    <property type="match status" value="1"/>
</dbReference>
<sequence length="136" mass="14941">MATRADRRGGFLRRALHRMVQPAEEIEDDELRSDSDRLGVTCIAELVDREVATVSGAVRSTTLSPEGTVPALKAEIYDGTQRLQLIWLGRRRIAGIRPGTYLTAQGRVCRVDGVPTIYNPRYELLPGRGTPTAGGH</sequence>
<dbReference type="EMBL" id="JAKRCV010000010">
    <property type="protein sequence ID" value="MCG7321295.1"/>
    <property type="molecule type" value="Genomic_DNA"/>
</dbReference>
<dbReference type="Gene3D" id="2.40.50.140">
    <property type="entry name" value="Nucleic acid-binding proteins"/>
    <property type="match status" value="1"/>
</dbReference>
<dbReference type="Proteomes" id="UP001521931">
    <property type="component" value="Unassembled WGS sequence"/>
</dbReference>
<accession>A0ABS9Q080</accession>
<proteinExistence type="predicted"/>
<evidence type="ECO:0000313" key="1">
    <source>
        <dbReference type="EMBL" id="MCG7321295.1"/>
    </source>
</evidence>
<organism evidence="1 2">
    <name type="scientific">Arsenicicoccus bolidensis</name>
    <dbReference type="NCBI Taxonomy" id="229480"/>
    <lineage>
        <taxon>Bacteria</taxon>
        <taxon>Bacillati</taxon>
        <taxon>Actinomycetota</taxon>
        <taxon>Actinomycetes</taxon>
        <taxon>Micrococcales</taxon>
        <taxon>Intrasporangiaceae</taxon>
        <taxon>Arsenicicoccus</taxon>
    </lineage>
</organism>